<gene>
    <name evidence="2" type="primary">ARA1</name>
    <name evidence="2" type="ORF">CDAR_38661</name>
</gene>
<dbReference type="GO" id="GO:0005230">
    <property type="term" value="F:extracellular ligand-gated monoatomic ion channel activity"/>
    <property type="evidence" value="ECO:0007669"/>
    <property type="project" value="InterPro"/>
</dbReference>
<proteinExistence type="predicted"/>
<dbReference type="InterPro" id="IPR006202">
    <property type="entry name" value="Neur_chan_lig-bd"/>
</dbReference>
<feature type="domain" description="Neurotransmitter-gated ion-channel ligand-binding" evidence="1">
    <location>
        <begin position="1"/>
        <end position="48"/>
    </location>
</feature>
<comment type="caution">
    <text evidence="2">The sequence shown here is derived from an EMBL/GenBank/DDBJ whole genome shotgun (WGS) entry which is preliminary data.</text>
</comment>
<dbReference type="InterPro" id="IPR006201">
    <property type="entry name" value="Neur_channel"/>
</dbReference>
<name>A0AAV4UQE9_9ARAC</name>
<dbReference type="GO" id="GO:0004888">
    <property type="term" value="F:transmembrane signaling receptor activity"/>
    <property type="evidence" value="ECO:0007669"/>
    <property type="project" value="InterPro"/>
</dbReference>
<dbReference type="PANTHER" id="PTHR18945">
    <property type="entry name" value="NEUROTRANSMITTER GATED ION CHANNEL"/>
    <property type="match status" value="1"/>
</dbReference>
<dbReference type="PRINTS" id="PR00252">
    <property type="entry name" value="NRIONCHANNEL"/>
</dbReference>
<evidence type="ECO:0000313" key="3">
    <source>
        <dbReference type="Proteomes" id="UP001054837"/>
    </source>
</evidence>
<accession>A0AAV4UQE9</accession>
<evidence type="ECO:0000313" key="2">
    <source>
        <dbReference type="EMBL" id="GIY60081.1"/>
    </source>
</evidence>
<dbReference type="Proteomes" id="UP001054837">
    <property type="component" value="Unassembled WGS sequence"/>
</dbReference>
<dbReference type="Gene3D" id="2.70.170.10">
    <property type="entry name" value="Neurotransmitter-gated ion-channel ligand-binding domain"/>
    <property type="match status" value="1"/>
</dbReference>
<keyword evidence="3" id="KW-1185">Reference proteome</keyword>
<dbReference type="SUPFAM" id="SSF63712">
    <property type="entry name" value="Nicotinic receptor ligand binding domain-like"/>
    <property type="match status" value="1"/>
</dbReference>
<dbReference type="GO" id="GO:0016020">
    <property type="term" value="C:membrane"/>
    <property type="evidence" value="ECO:0007669"/>
    <property type="project" value="InterPro"/>
</dbReference>
<protein>
    <submittedName>
        <fullName evidence="2">Acetylcholine receptor subunit alpha-like</fullName>
    </submittedName>
</protein>
<keyword evidence="2" id="KW-0675">Receptor</keyword>
<evidence type="ECO:0000259" key="1">
    <source>
        <dbReference type="Pfam" id="PF02931"/>
    </source>
</evidence>
<organism evidence="2 3">
    <name type="scientific">Caerostris darwini</name>
    <dbReference type="NCBI Taxonomy" id="1538125"/>
    <lineage>
        <taxon>Eukaryota</taxon>
        <taxon>Metazoa</taxon>
        <taxon>Ecdysozoa</taxon>
        <taxon>Arthropoda</taxon>
        <taxon>Chelicerata</taxon>
        <taxon>Arachnida</taxon>
        <taxon>Araneae</taxon>
        <taxon>Araneomorphae</taxon>
        <taxon>Entelegynae</taxon>
        <taxon>Araneoidea</taxon>
        <taxon>Araneidae</taxon>
        <taxon>Caerostris</taxon>
    </lineage>
</organism>
<dbReference type="AlphaFoldDB" id="A0AAV4UQE9"/>
<dbReference type="Pfam" id="PF02931">
    <property type="entry name" value="Neur_chan_LBD"/>
    <property type="match status" value="1"/>
</dbReference>
<dbReference type="EMBL" id="BPLQ01011751">
    <property type="protein sequence ID" value="GIY60081.1"/>
    <property type="molecule type" value="Genomic_DNA"/>
</dbReference>
<reference evidence="2 3" key="1">
    <citation type="submission" date="2021-06" db="EMBL/GenBank/DDBJ databases">
        <title>Caerostris darwini draft genome.</title>
        <authorList>
            <person name="Kono N."/>
            <person name="Arakawa K."/>
        </authorList>
    </citation>
    <scope>NUCLEOTIDE SEQUENCE [LARGE SCALE GENOMIC DNA]</scope>
</reference>
<sequence>MTTNLWVEQYWNDYKLTWDPREYGGVDMLHVPSDHIWRPDIVLYNKSVLIIRCHNYALHCSAHQLSKF</sequence>
<dbReference type="InterPro" id="IPR036734">
    <property type="entry name" value="Neur_chan_lig-bd_sf"/>
</dbReference>